<dbReference type="InParanoid" id="A0A0H2S406"/>
<evidence type="ECO:0000313" key="1">
    <source>
        <dbReference type="EMBL" id="KLO18980.1"/>
    </source>
</evidence>
<gene>
    <name evidence="1" type="ORF">SCHPADRAFT_899317</name>
</gene>
<sequence length="521" mass="58652">MNSYLAHLFTFRAALNGASEKSDIQKGVDFLSETVVLKRQFQLLAECLSFVQEESERRLNSALLRIGVASLPDEILSVIFAFASQCESIQDDHNPYNRGDRFVSKNVKQFFSAVSLSHVCRRFRHIILSAPEFWTSIWDNMRPGVVEFCLVRSGAMPLELFLDSFCNAHSHPEFYSDEFSSKLIASSPRWRNLTIKVAPFDVVMRQSPFESVEAPQLKTLSIHSPLKFPVDPDNIESRISACHKWAVPLLQSLNIYQFIPPPFHHATSLRNLHVELGVQTLAGGSLGWILDINALGQFLQSFPALANLSMKIAEPHSVINPPSAASFSLPNVENVTLSFPSCKSSMIAHLLGNIRFPASSTLNVSFGLAANKGSSLTTKLFLMFNIFTKVVNLKLNVYCNEGDYALHRRAGEISVPFSVLGRIREFTFTVSNFELQLPSTDTRIPPLRSLNLIDCMPVPHVWVYEVLKLLDNQGDLDSLEKLRIYNRGSRWNFNLDCRPLSPESILKRVRLEKSRSSFSTV</sequence>
<dbReference type="Gene3D" id="1.20.1280.50">
    <property type="match status" value="1"/>
</dbReference>
<protein>
    <submittedName>
        <fullName evidence="1">Uncharacterized protein</fullName>
    </submittedName>
</protein>
<proteinExistence type="predicted"/>
<organism evidence="1 2">
    <name type="scientific">Schizopora paradoxa</name>
    <dbReference type="NCBI Taxonomy" id="27342"/>
    <lineage>
        <taxon>Eukaryota</taxon>
        <taxon>Fungi</taxon>
        <taxon>Dikarya</taxon>
        <taxon>Basidiomycota</taxon>
        <taxon>Agaricomycotina</taxon>
        <taxon>Agaricomycetes</taxon>
        <taxon>Hymenochaetales</taxon>
        <taxon>Schizoporaceae</taxon>
        <taxon>Schizopora</taxon>
    </lineage>
</organism>
<evidence type="ECO:0000313" key="2">
    <source>
        <dbReference type="Proteomes" id="UP000053477"/>
    </source>
</evidence>
<dbReference type="OrthoDB" id="3203373at2759"/>
<keyword evidence="2" id="KW-1185">Reference proteome</keyword>
<accession>A0A0H2S406</accession>
<dbReference type="EMBL" id="KQ085890">
    <property type="protein sequence ID" value="KLO18980.1"/>
    <property type="molecule type" value="Genomic_DNA"/>
</dbReference>
<dbReference type="Proteomes" id="UP000053477">
    <property type="component" value="Unassembled WGS sequence"/>
</dbReference>
<dbReference type="AlphaFoldDB" id="A0A0H2S406"/>
<name>A0A0H2S406_9AGAM</name>
<reference evidence="1 2" key="1">
    <citation type="submission" date="2015-04" db="EMBL/GenBank/DDBJ databases">
        <title>Complete genome sequence of Schizopora paradoxa KUC8140, a cosmopolitan wood degrader in East Asia.</title>
        <authorList>
            <consortium name="DOE Joint Genome Institute"/>
            <person name="Min B."/>
            <person name="Park H."/>
            <person name="Jang Y."/>
            <person name="Kim J.-J."/>
            <person name="Kim K.H."/>
            <person name="Pangilinan J."/>
            <person name="Lipzen A."/>
            <person name="Riley R."/>
            <person name="Grigoriev I.V."/>
            <person name="Spatafora J.W."/>
            <person name="Choi I.-G."/>
        </authorList>
    </citation>
    <scope>NUCLEOTIDE SEQUENCE [LARGE SCALE GENOMIC DNA]</scope>
    <source>
        <strain evidence="1 2">KUC8140</strain>
    </source>
</reference>